<dbReference type="Proteomes" id="UP001163828">
    <property type="component" value="Unassembled WGS sequence"/>
</dbReference>
<organism evidence="1 2">
    <name type="scientific">Lentinula boryana</name>
    <dbReference type="NCBI Taxonomy" id="40481"/>
    <lineage>
        <taxon>Eukaryota</taxon>
        <taxon>Fungi</taxon>
        <taxon>Dikarya</taxon>
        <taxon>Basidiomycota</taxon>
        <taxon>Agaricomycotina</taxon>
        <taxon>Agaricomycetes</taxon>
        <taxon>Agaricomycetidae</taxon>
        <taxon>Agaricales</taxon>
        <taxon>Marasmiineae</taxon>
        <taxon>Omphalotaceae</taxon>
        <taxon>Lentinula</taxon>
    </lineage>
</organism>
<proteinExistence type="predicted"/>
<reference evidence="1" key="1">
    <citation type="submission" date="2022-08" db="EMBL/GenBank/DDBJ databases">
        <authorList>
            <consortium name="DOE Joint Genome Institute"/>
            <person name="Min B."/>
            <person name="Riley R."/>
            <person name="Sierra-Patev S."/>
            <person name="Naranjo-Ortiz M."/>
            <person name="Looney B."/>
            <person name="Konkel Z."/>
            <person name="Slot J.C."/>
            <person name="Sakamoto Y."/>
            <person name="Steenwyk J.L."/>
            <person name="Rokas A."/>
            <person name="Carro J."/>
            <person name="Camarero S."/>
            <person name="Ferreira P."/>
            <person name="Molpeceres G."/>
            <person name="Ruiz-Duenas F.J."/>
            <person name="Serrano A."/>
            <person name="Henrissat B."/>
            <person name="Drula E."/>
            <person name="Hughes K.W."/>
            <person name="Mata J.L."/>
            <person name="Ishikawa N.K."/>
            <person name="Vargas-Isla R."/>
            <person name="Ushijima S."/>
            <person name="Smith C.A."/>
            <person name="Ahrendt S."/>
            <person name="Andreopoulos W."/>
            <person name="He G."/>
            <person name="Labutti K."/>
            <person name="Lipzen A."/>
            <person name="Ng V."/>
            <person name="Sandor L."/>
            <person name="Barry K."/>
            <person name="Martinez A.T."/>
            <person name="Xiao Y."/>
            <person name="Gibbons J.G."/>
            <person name="Terashima K."/>
            <person name="Hibbett D.S."/>
            <person name="Grigoriev I.V."/>
        </authorList>
    </citation>
    <scope>NUCLEOTIDE SEQUENCE</scope>
    <source>
        <strain evidence="1">TFB10827</strain>
    </source>
</reference>
<comment type="caution">
    <text evidence="1">The sequence shown here is derived from an EMBL/GenBank/DDBJ whole genome shotgun (WGS) entry which is preliminary data.</text>
</comment>
<protein>
    <submittedName>
        <fullName evidence="1">Uncharacterized protein</fullName>
    </submittedName>
</protein>
<evidence type="ECO:0000313" key="2">
    <source>
        <dbReference type="Proteomes" id="UP001163828"/>
    </source>
</evidence>
<gene>
    <name evidence="1" type="ORF">F5050DRAFT_1712161</name>
</gene>
<accession>A0ABQ8QD66</accession>
<name>A0ABQ8QD66_9AGAR</name>
<dbReference type="EMBL" id="MU790616">
    <property type="protein sequence ID" value="KAJ3996369.1"/>
    <property type="molecule type" value="Genomic_DNA"/>
</dbReference>
<evidence type="ECO:0000313" key="1">
    <source>
        <dbReference type="EMBL" id="KAJ3996369.1"/>
    </source>
</evidence>
<sequence>MLTGAELSIAVTVASKIISTLSTHGLKKRTDEILGDQELANLLGELYKLNEEQAERQNRKWEMASEKIELLAVRRGPKEVLVQYSIARSAYFLAQSYKKDTARAKITGLQAKRGTLIEFWSKHRLLNSLTARYINIRRTTWGLDELVIKLTVTMHIEIDGAV</sequence>
<keyword evidence="2" id="KW-1185">Reference proteome</keyword>